<feature type="compositionally biased region" description="Low complexity" evidence="1">
    <location>
        <begin position="131"/>
        <end position="140"/>
    </location>
</feature>
<gene>
    <name evidence="3" type="primary">CAHX_0</name>
    <name evidence="2" type="synonym">CAHX_1</name>
    <name evidence="2" type="ORF">g.58216</name>
    <name evidence="3" type="ORF">g.58219</name>
</gene>
<dbReference type="EMBL" id="GDJX01013251">
    <property type="protein sequence ID" value="JAT54685.1"/>
    <property type="molecule type" value="Transcribed_RNA"/>
</dbReference>
<feature type="compositionally biased region" description="Polar residues" evidence="1">
    <location>
        <begin position="1"/>
        <end position="10"/>
    </location>
</feature>
<feature type="compositionally biased region" description="Basic and acidic residues" evidence="1">
    <location>
        <begin position="25"/>
        <end position="36"/>
    </location>
</feature>
<organism evidence="3">
    <name type="scientific">Anthurium amnicola</name>
    <dbReference type="NCBI Taxonomy" id="1678845"/>
    <lineage>
        <taxon>Eukaryota</taxon>
        <taxon>Viridiplantae</taxon>
        <taxon>Streptophyta</taxon>
        <taxon>Embryophyta</taxon>
        <taxon>Tracheophyta</taxon>
        <taxon>Spermatophyta</taxon>
        <taxon>Magnoliopsida</taxon>
        <taxon>Liliopsida</taxon>
        <taxon>Araceae</taxon>
        <taxon>Pothoideae</taxon>
        <taxon>Potheae</taxon>
        <taxon>Anthurium</taxon>
    </lineage>
</organism>
<protein>
    <submittedName>
        <fullName evidence="3">Carbonic anhydrase</fullName>
    </submittedName>
</protein>
<accession>A0A1D1YJ68</accession>
<sequence length="256" mass="28115">QIEYSSSCKSTPPHMYRHTHLSPHNSREEGRTAETTHRKKKEKKRARQTRRGDAKLVAPPSFSCSSSLPPRDERDRGGHPSHKSPPHSCHSNFSSPPPEMAAAHLRTPTPAPAPPQTAVGADLPPPLSLSGKPAAGGAKIGGASVKLDMIRRTPLMMFGSVRRRSTVMVEGTREPSALTRELTDGEVQRLEEPSHDDPFGELKSRFLSFKKQNKVENPVQYHNLAQAQAPKTRGSALLAFLGFNQGKPLQFGTWQT</sequence>
<feature type="compositionally biased region" description="Low complexity" evidence="1">
    <location>
        <begin position="59"/>
        <end position="69"/>
    </location>
</feature>
<evidence type="ECO:0000313" key="3">
    <source>
        <dbReference type="EMBL" id="JAT54685.1"/>
    </source>
</evidence>
<reference evidence="3" key="1">
    <citation type="submission" date="2015-07" db="EMBL/GenBank/DDBJ databases">
        <title>Transcriptome Assembly of Anthurium amnicola.</title>
        <authorList>
            <person name="Suzuki J."/>
        </authorList>
    </citation>
    <scope>NUCLEOTIDE SEQUENCE</scope>
</reference>
<feature type="non-terminal residue" evidence="3">
    <location>
        <position position="1"/>
    </location>
</feature>
<evidence type="ECO:0000256" key="1">
    <source>
        <dbReference type="SAM" id="MobiDB-lite"/>
    </source>
</evidence>
<proteinExistence type="predicted"/>
<dbReference type="AlphaFoldDB" id="A0A1D1YJ68"/>
<dbReference type="EMBL" id="GDJX01025719">
    <property type="protein sequence ID" value="JAT42217.1"/>
    <property type="molecule type" value="Transcribed_RNA"/>
</dbReference>
<name>A0A1D1YJ68_9ARAE</name>
<feature type="compositionally biased region" description="Basic residues" evidence="1">
    <location>
        <begin position="37"/>
        <end position="49"/>
    </location>
</feature>
<evidence type="ECO:0000313" key="2">
    <source>
        <dbReference type="EMBL" id="JAT42217.1"/>
    </source>
</evidence>
<feature type="region of interest" description="Disordered" evidence="1">
    <location>
        <begin position="1"/>
        <end position="140"/>
    </location>
</feature>